<keyword evidence="4" id="KW-1185">Reference proteome</keyword>
<dbReference type="RefSeq" id="WP_368380388.1">
    <property type="nucleotide sequence ID" value="NZ_JBFRYA010000003.1"/>
</dbReference>
<evidence type="ECO:0000313" key="4">
    <source>
        <dbReference type="Proteomes" id="UP001557485"/>
    </source>
</evidence>
<dbReference type="Pfam" id="PF00441">
    <property type="entry name" value="Acyl-CoA_dh_1"/>
    <property type="match status" value="1"/>
</dbReference>
<feature type="domain" description="Acyl-CoA dehydrogenase/oxidase C-terminal" evidence="2">
    <location>
        <begin position="1"/>
        <end position="93"/>
    </location>
</feature>
<evidence type="ECO:0000256" key="1">
    <source>
        <dbReference type="ARBA" id="ARBA00022630"/>
    </source>
</evidence>
<gene>
    <name evidence="3" type="ORF">AB4876_04160</name>
</gene>
<dbReference type="Proteomes" id="UP001557485">
    <property type="component" value="Unassembled WGS sequence"/>
</dbReference>
<dbReference type="EMBL" id="JBFRYA010000003">
    <property type="protein sequence ID" value="MEX1668092.1"/>
    <property type="molecule type" value="Genomic_DNA"/>
</dbReference>
<dbReference type="Gene3D" id="1.20.140.10">
    <property type="entry name" value="Butyryl-CoA Dehydrogenase, subunit A, domain 3"/>
    <property type="match status" value="1"/>
</dbReference>
<dbReference type="InterPro" id="IPR009075">
    <property type="entry name" value="AcylCo_DH/oxidase_C"/>
</dbReference>
<proteinExistence type="predicted"/>
<sequence>AELTVLRQMSLSIQNQLENGETPLQEAAITKLLGTGLEQRMPGLIADIVEAQPLRRAGDTLSEALAYLIQVEPSFSLRGGTNEIMKMIIARGMGL</sequence>
<protein>
    <submittedName>
        <fullName evidence="3">Acyl-CoA dehydrogenase family protein</fullName>
    </submittedName>
</protein>
<evidence type="ECO:0000259" key="2">
    <source>
        <dbReference type="Pfam" id="PF00441"/>
    </source>
</evidence>
<evidence type="ECO:0000313" key="3">
    <source>
        <dbReference type="EMBL" id="MEX1668092.1"/>
    </source>
</evidence>
<keyword evidence="1" id="KW-0285">Flavoprotein</keyword>
<accession>A0ABV3U2E8</accession>
<reference evidence="3 4" key="1">
    <citation type="journal article" date="2011" name="Int. J. Syst. Evol. Microbiol.">
        <title>Zhongshania antarctica gen. nov., sp. nov. and Zhongshania guokunii sp. nov., gammaproteobacteria respectively isolated from coastal attached (fast) ice and surface seawater of the Antarctic.</title>
        <authorList>
            <person name="Li H.J."/>
            <person name="Zhang X.Y."/>
            <person name="Chen C.X."/>
            <person name="Zhang Y.J."/>
            <person name="Gao Z.M."/>
            <person name="Yu Y."/>
            <person name="Chen X.L."/>
            <person name="Chen B."/>
            <person name="Zhang Y.Z."/>
        </authorList>
    </citation>
    <scope>NUCLEOTIDE SEQUENCE [LARGE SCALE GENOMIC DNA]</scope>
    <source>
        <strain evidence="3 4">ZS6-22T</strain>
    </source>
</reference>
<feature type="non-terminal residue" evidence="3">
    <location>
        <position position="1"/>
    </location>
</feature>
<organism evidence="3 4">
    <name type="scientific">Zhongshania guokunii</name>
    <dbReference type="NCBI Taxonomy" id="641783"/>
    <lineage>
        <taxon>Bacteria</taxon>
        <taxon>Pseudomonadati</taxon>
        <taxon>Pseudomonadota</taxon>
        <taxon>Gammaproteobacteria</taxon>
        <taxon>Cellvibrionales</taxon>
        <taxon>Spongiibacteraceae</taxon>
        <taxon>Zhongshania</taxon>
    </lineage>
</organism>
<name>A0ABV3U2E8_9GAMM</name>
<comment type="caution">
    <text evidence="3">The sequence shown here is derived from an EMBL/GenBank/DDBJ whole genome shotgun (WGS) entry which is preliminary data.</text>
</comment>